<dbReference type="PANTHER" id="PTHR10353">
    <property type="entry name" value="GLYCOSYL HYDROLASE"/>
    <property type="match status" value="1"/>
</dbReference>
<organism evidence="5 6">
    <name type="scientific">Arachis hypogaea</name>
    <name type="common">Peanut</name>
    <dbReference type="NCBI Taxonomy" id="3818"/>
    <lineage>
        <taxon>Eukaryota</taxon>
        <taxon>Viridiplantae</taxon>
        <taxon>Streptophyta</taxon>
        <taxon>Embryophyta</taxon>
        <taxon>Tracheophyta</taxon>
        <taxon>Spermatophyta</taxon>
        <taxon>Magnoliopsida</taxon>
        <taxon>eudicotyledons</taxon>
        <taxon>Gunneridae</taxon>
        <taxon>Pentapetalae</taxon>
        <taxon>rosids</taxon>
        <taxon>fabids</taxon>
        <taxon>Fabales</taxon>
        <taxon>Fabaceae</taxon>
        <taxon>Papilionoideae</taxon>
        <taxon>50 kb inversion clade</taxon>
        <taxon>dalbergioids sensu lato</taxon>
        <taxon>Dalbergieae</taxon>
        <taxon>Pterocarpus clade</taxon>
        <taxon>Arachis</taxon>
    </lineage>
</organism>
<dbReference type="PROSITE" id="PS00653">
    <property type="entry name" value="GLYCOSYL_HYDROL_F1_2"/>
    <property type="match status" value="1"/>
</dbReference>
<dbReference type="GO" id="GO:0005975">
    <property type="term" value="P:carbohydrate metabolic process"/>
    <property type="evidence" value="ECO:0007669"/>
    <property type="project" value="InterPro"/>
</dbReference>
<dbReference type="EMBL" id="SDMP01000002">
    <property type="protein sequence ID" value="RYR70720.1"/>
    <property type="molecule type" value="Genomic_DNA"/>
</dbReference>
<evidence type="ECO:0000256" key="3">
    <source>
        <dbReference type="RuleBase" id="RU003690"/>
    </source>
</evidence>
<protein>
    <recommendedName>
        <fullName evidence="7">Beta-glucosidase</fullName>
    </recommendedName>
</protein>
<dbReference type="InterPro" id="IPR017853">
    <property type="entry name" value="GH"/>
</dbReference>
<dbReference type="PANTHER" id="PTHR10353:SF29">
    <property type="entry name" value="BETA-GLUCOSIDASE 11"/>
    <property type="match status" value="1"/>
</dbReference>
<comment type="caution">
    <text evidence="5">The sequence shown here is derived from an EMBL/GenBank/DDBJ whole genome shotgun (WGS) entry which is preliminary data.</text>
</comment>
<dbReference type="GO" id="GO:0008422">
    <property type="term" value="F:beta-glucosidase activity"/>
    <property type="evidence" value="ECO:0007669"/>
    <property type="project" value="TreeGrafter"/>
</dbReference>
<dbReference type="SUPFAM" id="SSF51445">
    <property type="entry name" value="(Trans)glycosidases"/>
    <property type="match status" value="1"/>
</dbReference>
<evidence type="ECO:0008006" key="7">
    <source>
        <dbReference type="Google" id="ProtNLM"/>
    </source>
</evidence>
<dbReference type="InterPro" id="IPR033132">
    <property type="entry name" value="GH_1_N_CS"/>
</dbReference>
<accession>A0A445E5K0</accession>
<dbReference type="PRINTS" id="PR00131">
    <property type="entry name" value="GLHYDRLASE1"/>
</dbReference>
<evidence type="ECO:0000313" key="6">
    <source>
        <dbReference type="Proteomes" id="UP000289738"/>
    </source>
</evidence>
<reference evidence="5 6" key="1">
    <citation type="submission" date="2019-01" db="EMBL/GenBank/DDBJ databases">
        <title>Sequencing of cultivated peanut Arachis hypogaea provides insights into genome evolution and oil improvement.</title>
        <authorList>
            <person name="Chen X."/>
        </authorList>
    </citation>
    <scope>NUCLEOTIDE SEQUENCE [LARGE SCALE GENOMIC DNA]</scope>
    <source>
        <strain evidence="6">cv. Fuhuasheng</strain>
        <tissue evidence="5">Leaves</tissue>
    </source>
</reference>
<proteinExistence type="inferred from homology"/>
<sequence length="551" mass="63079">MMENNKEPLSLIIIIGFMLLLNLVLGVDSAEKFRITRHDFPNDFVFGSGTSAYQWEGAADEDGRTPSVWDTYAHDGYVHGGQNGDVACDGYHKYKEDVKLMVESGLEAYRFSISWSRLIPNGRGPVNPKALEFYNNLINELISNGIQPHVTLHNFDFPQALEDEYGGWISRKIVYSLDLLHHNQPYAYFYKILMEKLFGVFECRRDFTNYADVCFREFGDRVSYWITINEPNVFSLGGYDQGNGPPHHCSPPFCVNKSKRGNSTTEPYLALHHILLAHSSAVRLYRTKYKEKQNGFVGISVYSFGFFPNTTTEKDILAAQRARDFFVGWVMEPLLHGDYPTSMKKIAGTRIPTFTDRESKLVKGSYDFIGLIHYTNLNITDNSLVLESNLRDFSADMAVLMHGSDLFANAEYPIEPWGLIEELNHFKLNYGNPPMFIYENGQRTASNASLQDVSRVKYLQGYIGATLHSLRNGSNLKGYIAWSFIDLFELLDGYESSFGLYYVDRNDPELKRYPKLSAKWYSWFLKGRSFAVEAIELEKDSSHISIDHFFD</sequence>
<dbReference type="Pfam" id="PF00232">
    <property type="entry name" value="Glyco_hydro_1"/>
    <property type="match status" value="2"/>
</dbReference>
<evidence type="ECO:0000256" key="2">
    <source>
        <dbReference type="ARBA" id="ARBA00022801"/>
    </source>
</evidence>
<dbReference type="InterPro" id="IPR001360">
    <property type="entry name" value="Glyco_hydro_1"/>
</dbReference>
<keyword evidence="6" id="KW-1185">Reference proteome</keyword>
<evidence type="ECO:0000256" key="1">
    <source>
        <dbReference type="ARBA" id="ARBA00010838"/>
    </source>
</evidence>
<name>A0A445E5K0_ARAHY</name>
<evidence type="ECO:0000313" key="5">
    <source>
        <dbReference type="EMBL" id="RYR70720.1"/>
    </source>
</evidence>
<feature type="chain" id="PRO_5019389693" description="Beta-glucosidase" evidence="4">
    <location>
        <begin position="27"/>
        <end position="551"/>
    </location>
</feature>
<dbReference type="Gene3D" id="3.20.20.80">
    <property type="entry name" value="Glycosidases"/>
    <property type="match status" value="1"/>
</dbReference>
<dbReference type="Proteomes" id="UP000289738">
    <property type="component" value="Chromosome A02"/>
</dbReference>
<gene>
    <name evidence="5" type="ORF">Ahy_A02g005035</name>
</gene>
<evidence type="ECO:0000256" key="4">
    <source>
        <dbReference type="SAM" id="SignalP"/>
    </source>
</evidence>
<keyword evidence="4" id="KW-0732">Signal</keyword>
<dbReference type="AlphaFoldDB" id="A0A445E5K0"/>
<comment type="similarity">
    <text evidence="1 3">Belongs to the glycosyl hydrolase 1 family.</text>
</comment>
<keyword evidence="2" id="KW-0378">Hydrolase</keyword>
<feature type="signal peptide" evidence="4">
    <location>
        <begin position="1"/>
        <end position="26"/>
    </location>
</feature>
<dbReference type="STRING" id="3818.A0A445E5K0"/>